<protein>
    <submittedName>
        <fullName evidence="2">F-box protein 7</fullName>
    </submittedName>
</protein>
<keyword evidence="1" id="KW-0472">Membrane</keyword>
<dbReference type="AlphaFoldDB" id="A0A1A7YSL6"/>
<feature type="non-terminal residue" evidence="2">
    <location>
        <position position="94"/>
    </location>
</feature>
<sequence length="94" mass="10611">LLFIYSCPFIYLIYLFIILCILFLYVVFCSCIILDFNHIFTVSSVSSVGALCPGGGGRPWRPGRGWGSHPSPWRPVSEPSLLVRICCCRGRWLP</sequence>
<keyword evidence="1" id="KW-0812">Transmembrane</keyword>
<gene>
    <name evidence="2" type="primary">FBXO7</name>
</gene>
<feature type="non-terminal residue" evidence="2">
    <location>
        <position position="1"/>
    </location>
</feature>
<keyword evidence="1" id="KW-1133">Transmembrane helix</keyword>
<evidence type="ECO:0000313" key="2">
    <source>
        <dbReference type="EMBL" id="SBP33159.1"/>
    </source>
</evidence>
<name>A0A1A7YSL6_9TELE</name>
<dbReference type="EMBL" id="HADX01010927">
    <property type="protein sequence ID" value="SBP33159.1"/>
    <property type="molecule type" value="Transcribed_RNA"/>
</dbReference>
<accession>A0A1A7YSL6</accession>
<reference evidence="2" key="1">
    <citation type="submission" date="2016-05" db="EMBL/GenBank/DDBJ databases">
        <authorList>
            <person name="Lavstsen T."/>
            <person name="Jespersen J.S."/>
        </authorList>
    </citation>
    <scope>NUCLEOTIDE SEQUENCE</scope>
    <source>
        <tissue evidence="2">Brain</tissue>
    </source>
</reference>
<feature type="transmembrane region" description="Helical" evidence="1">
    <location>
        <begin position="12"/>
        <end position="34"/>
    </location>
</feature>
<proteinExistence type="predicted"/>
<evidence type="ECO:0000256" key="1">
    <source>
        <dbReference type="SAM" id="Phobius"/>
    </source>
</evidence>
<reference evidence="2" key="2">
    <citation type="submission" date="2016-06" db="EMBL/GenBank/DDBJ databases">
        <title>The genome of a short-lived fish provides insights into sex chromosome evolution and the genetic control of aging.</title>
        <authorList>
            <person name="Reichwald K."/>
            <person name="Felder M."/>
            <person name="Petzold A."/>
            <person name="Koch P."/>
            <person name="Groth M."/>
            <person name="Platzer M."/>
        </authorList>
    </citation>
    <scope>NUCLEOTIDE SEQUENCE</scope>
    <source>
        <tissue evidence="2">Brain</tissue>
    </source>
</reference>
<organism evidence="2">
    <name type="scientific">Iconisemion striatum</name>
    <dbReference type="NCBI Taxonomy" id="60296"/>
    <lineage>
        <taxon>Eukaryota</taxon>
        <taxon>Metazoa</taxon>
        <taxon>Chordata</taxon>
        <taxon>Craniata</taxon>
        <taxon>Vertebrata</taxon>
        <taxon>Euteleostomi</taxon>
        <taxon>Actinopterygii</taxon>
        <taxon>Neopterygii</taxon>
        <taxon>Teleostei</taxon>
        <taxon>Neoteleostei</taxon>
        <taxon>Acanthomorphata</taxon>
        <taxon>Ovalentaria</taxon>
        <taxon>Atherinomorphae</taxon>
        <taxon>Cyprinodontiformes</taxon>
        <taxon>Nothobranchiidae</taxon>
        <taxon>Iconisemion</taxon>
    </lineage>
</organism>